<evidence type="ECO:0000256" key="5">
    <source>
        <dbReference type="ARBA" id="ARBA00022989"/>
    </source>
</evidence>
<comment type="catalytic activity">
    <reaction evidence="9">
        <text>L-histidyl-glycine(out) = L-histidyl-glycine(in)</text>
        <dbReference type="Rhea" id="RHEA:79395"/>
        <dbReference type="ChEBI" id="CHEBI:229957"/>
    </reaction>
</comment>
<feature type="transmembrane region" description="Helical" evidence="25">
    <location>
        <begin position="304"/>
        <end position="321"/>
    </location>
</feature>
<dbReference type="InterPro" id="IPR020846">
    <property type="entry name" value="MFS_dom"/>
</dbReference>
<keyword evidence="6 25" id="KW-0472">Membrane</keyword>
<keyword evidence="28" id="KW-1185">Reference proteome</keyword>
<comment type="catalytic activity">
    <reaction evidence="18">
        <text>L-histidyl-L-alpha-amino acid(out) = L-histidyl-L-alpha-amino acid(in)</text>
        <dbReference type="Rhea" id="RHEA:79379"/>
        <dbReference type="ChEBI" id="CHEBI:229964"/>
    </reaction>
</comment>
<proteinExistence type="inferred from homology"/>
<evidence type="ECO:0000256" key="7">
    <source>
        <dbReference type="ARBA" id="ARBA00023228"/>
    </source>
</evidence>
<sequence>MSVSSPPIWSNVWSNPYRRRWILWGILATTFLLVSIYRLLTAVIAGPVMSAFGITGTQLGTLHAIFFVIYALMQIPTGILVDRIGPRRTATAGAAVMNVGAVWFALAGGYGGALSGRFLIGLGGSVIFVSLLRFCANWYRADEFGTMNGLCFAVGGVGGILATTPFAIAVDVAGWRTVVLALGTFGLVVAVATFVFVRDSAERAGLPAIEGAPERSMLSVGEVREFSVRILSDRWTWVAAVMLYCTGGVNLTLVGLWGIPYVVQTYDVSVTVASTITLFGGIGLVVGPPVIGRLSDSLERDTEFIVVGSVLYTIALGFVAATGDPPLVTVGVVFFLTGSLFGTFVLTYPIVQNRYDDRASGIAIGTINGASFFGAATFPTLMGWVLDAYWTGDVLDGARVYTETGYRVAFAIGTVAGLLSVCCAVWLHLHDRQE</sequence>
<evidence type="ECO:0000256" key="1">
    <source>
        <dbReference type="ARBA" id="ARBA00004155"/>
    </source>
</evidence>
<protein>
    <recommendedName>
        <fullName evidence="21">Lysosomal dipeptide transporter MFSD1</fullName>
    </recommendedName>
    <alternativeName>
        <fullName evidence="22">Major facilitator superfamily domain-containing protein 1</fullName>
    </alternativeName>
</protein>
<evidence type="ECO:0000256" key="20">
    <source>
        <dbReference type="ARBA" id="ARBA00044924"/>
    </source>
</evidence>
<dbReference type="Proteomes" id="UP000198882">
    <property type="component" value="Unassembled WGS sequence"/>
</dbReference>
<comment type="subunit">
    <text evidence="24">Homodimer. Interacts with lysosomal protein GLMP (via lumenal domain); the interaction starts while both proteins are still in the endoplasmic reticulum and is required for stabilization of MFSD1 in lysosomes but has no direct effect on its targeting to lysosomes or transporter activity.</text>
</comment>
<evidence type="ECO:0000256" key="8">
    <source>
        <dbReference type="ARBA" id="ARBA00044876"/>
    </source>
</evidence>
<feature type="transmembrane region" description="Helical" evidence="25">
    <location>
        <begin position="118"/>
        <end position="136"/>
    </location>
</feature>
<comment type="catalytic activity">
    <reaction evidence="14">
        <text>L-aspartyl-L-lysine(out) = L-aspartyl-L-lysine(in)</text>
        <dbReference type="Rhea" id="RHEA:79411"/>
        <dbReference type="ChEBI" id="CHEBI:229953"/>
    </reaction>
</comment>
<evidence type="ECO:0000256" key="19">
    <source>
        <dbReference type="ARBA" id="ARBA00044919"/>
    </source>
</evidence>
<evidence type="ECO:0000256" key="23">
    <source>
        <dbReference type="ARBA" id="ARBA00045709"/>
    </source>
</evidence>
<dbReference type="AlphaFoldDB" id="A0A1G8VHG0"/>
<dbReference type="EMBL" id="FNFE01000001">
    <property type="protein sequence ID" value="SDJ64590.1"/>
    <property type="molecule type" value="Genomic_DNA"/>
</dbReference>
<comment type="subcellular location">
    <subcellularLocation>
        <location evidence="1">Lysosome membrane</location>
        <topology evidence="1">Multi-pass membrane protein</topology>
    </subcellularLocation>
</comment>
<feature type="transmembrane region" description="Helical" evidence="25">
    <location>
        <begin position="60"/>
        <end position="81"/>
    </location>
</feature>
<dbReference type="InterPro" id="IPR011701">
    <property type="entry name" value="MFS"/>
</dbReference>
<dbReference type="Gene3D" id="1.20.1250.20">
    <property type="entry name" value="MFS general substrate transporter like domains"/>
    <property type="match status" value="2"/>
</dbReference>
<evidence type="ECO:0000256" key="21">
    <source>
        <dbReference type="ARBA" id="ARBA00044985"/>
    </source>
</evidence>
<evidence type="ECO:0000256" key="6">
    <source>
        <dbReference type="ARBA" id="ARBA00023136"/>
    </source>
</evidence>
<comment type="catalytic activity">
    <reaction evidence="13">
        <text>L-alpha-aminoacyl-L-lysine(out) = L-alpha-aminoacyl-L-lysine(in)</text>
        <dbReference type="Rhea" id="RHEA:79383"/>
        <dbReference type="ChEBI" id="CHEBI:229966"/>
    </reaction>
</comment>
<dbReference type="PROSITE" id="PS50850">
    <property type="entry name" value="MFS"/>
    <property type="match status" value="1"/>
</dbReference>
<comment type="function">
    <text evidence="23">Lysosomal dipeptide uniporter that selectively exports lysine, arginine or histidine-containing dipeptides with a net positive charge from the lysosome lumen into the cytosol. Could play a role in a specific type of protein O-glycosylation indirectly regulating macrophages migration and tissue invasion. Also essential for liver homeostasis.</text>
</comment>
<comment type="catalytic activity">
    <reaction evidence="15">
        <text>L-arginyl-L-alpha-amino acid(out) = L-arginyl-L-alpha-amino acid(in)</text>
        <dbReference type="Rhea" id="RHEA:79371"/>
        <dbReference type="ChEBI" id="CHEBI:84315"/>
    </reaction>
</comment>
<dbReference type="GO" id="GO:0005765">
    <property type="term" value="C:lysosomal membrane"/>
    <property type="evidence" value="ECO:0007669"/>
    <property type="project" value="UniProtKB-SubCell"/>
</dbReference>
<gene>
    <name evidence="27" type="ORF">SAMN04515672_1309</name>
</gene>
<evidence type="ECO:0000259" key="26">
    <source>
        <dbReference type="PROSITE" id="PS50850"/>
    </source>
</evidence>
<evidence type="ECO:0000256" key="4">
    <source>
        <dbReference type="ARBA" id="ARBA00022692"/>
    </source>
</evidence>
<evidence type="ECO:0000256" key="25">
    <source>
        <dbReference type="SAM" id="Phobius"/>
    </source>
</evidence>
<dbReference type="InterPro" id="IPR052187">
    <property type="entry name" value="MFSD1"/>
</dbReference>
<comment type="catalytic activity">
    <reaction evidence="10">
        <text>L-alpha-aminoacyl-L-arginine(out) = L-alpha-aminoacyl-L-arginine(in)</text>
        <dbReference type="Rhea" id="RHEA:79367"/>
        <dbReference type="ChEBI" id="CHEBI:229968"/>
    </reaction>
</comment>
<feature type="transmembrane region" description="Helical" evidence="25">
    <location>
        <begin position="93"/>
        <end position="112"/>
    </location>
</feature>
<feature type="transmembrane region" description="Helical" evidence="25">
    <location>
        <begin position="235"/>
        <end position="259"/>
    </location>
</feature>
<feature type="transmembrane region" description="Helical" evidence="25">
    <location>
        <begin position="327"/>
        <end position="350"/>
    </location>
</feature>
<evidence type="ECO:0000256" key="13">
    <source>
        <dbReference type="ARBA" id="ARBA00044893"/>
    </source>
</evidence>
<organism evidence="27 28">
    <name type="scientific">Natronorubrum texcoconense</name>
    <dbReference type="NCBI Taxonomy" id="1095776"/>
    <lineage>
        <taxon>Archaea</taxon>
        <taxon>Methanobacteriati</taxon>
        <taxon>Methanobacteriota</taxon>
        <taxon>Stenosarchaea group</taxon>
        <taxon>Halobacteria</taxon>
        <taxon>Halobacteriales</taxon>
        <taxon>Natrialbaceae</taxon>
        <taxon>Natronorubrum</taxon>
    </lineage>
</organism>
<evidence type="ECO:0000256" key="18">
    <source>
        <dbReference type="ARBA" id="ARBA00044912"/>
    </source>
</evidence>
<feature type="transmembrane region" description="Helical" evidence="25">
    <location>
        <begin position="148"/>
        <end position="168"/>
    </location>
</feature>
<keyword evidence="4 25" id="KW-0812">Transmembrane</keyword>
<comment type="catalytic activity">
    <reaction evidence="8">
        <text>L-lysyl-L-alanine(out) = L-lysyl-L-alanine(in)</text>
        <dbReference type="Rhea" id="RHEA:79399"/>
        <dbReference type="ChEBI" id="CHEBI:229954"/>
    </reaction>
</comment>
<dbReference type="PANTHER" id="PTHR23512:SF3">
    <property type="entry name" value="MAJOR FACILITATOR SUPERFAMILY DOMAIN-CONTAINING PROTEIN 1"/>
    <property type="match status" value="1"/>
</dbReference>
<keyword evidence="7" id="KW-0458">Lysosome</keyword>
<dbReference type="RefSeq" id="WP_245724148.1">
    <property type="nucleotide sequence ID" value="NZ_FNFE01000001.1"/>
</dbReference>
<feature type="transmembrane region" description="Helical" evidence="25">
    <location>
        <begin position="21"/>
        <end position="40"/>
    </location>
</feature>
<feature type="transmembrane region" description="Helical" evidence="25">
    <location>
        <begin position="271"/>
        <end position="292"/>
    </location>
</feature>
<dbReference type="InterPro" id="IPR036259">
    <property type="entry name" value="MFS_trans_sf"/>
</dbReference>
<dbReference type="GO" id="GO:0022857">
    <property type="term" value="F:transmembrane transporter activity"/>
    <property type="evidence" value="ECO:0007669"/>
    <property type="project" value="InterPro"/>
</dbReference>
<evidence type="ECO:0000256" key="14">
    <source>
        <dbReference type="ARBA" id="ARBA00044898"/>
    </source>
</evidence>
<evidence type="ECO:0000256" key="15">
    <source>
        <dbReference type="ARBA" id="ARBA00044899"/>
    </source>
</evidence>
<evidence type="ECO:0000256" key="12">
    <source>
        <dbReference type="ARBA" id="ARBA00044891"/>
    </source>
</evidence>
<comment type="catalytic activity">
    <reaction evidence="17">
        <text>L-arginyl-glycine(out) = L-arginyl-glycine(in)</text>
        <dbReference type="Rhea" id="RHEA:79391"/>
        <dbReference type="ChEBI" id="CHEBI:229955"/>
    </reaction>
</comment>
<evidence type="ECO:0000256" key="17">
    <source>
        <dbReference type="ARBA" id="ARBA00044903"/>
    </source>
</evidence>
<keyword evidence="5 25" id="KW-1133">Transmembrane helix</keyword>
<evidence type="ECO:0000256" key="2">
    <source>
        <dbReference type="ARBA" id="ARBA00008335"/>
    </source>
</evidence>
<keyword evidence="3" id="KW-0813">Transport</keyword>
<feature type="transmembrane region" description="Helical" evidence="25">
    <location>
        <begin position="406"/>
        <end position="429"/>
    </location>
</feature>
<feature type="domain" description="Major facilitator superfamily (MFS) profile" evidence="26">
    <location>
        <begin position="23"/>
        <end position="432"/>
    </location>
</feature>
<evidence type="ECO:0000256" key="11">
    <source>
        <dbReference type="ARBA" id="ARBA00044884"/>
    </source>
</evidence>
<evidence type="ECO:0000256" key="22">
    <source>
        <dbReference type="ARBA" id="ARBA00045018"/>
    </source>
</evidence>
<feature type="transmembrane region" description="Helical" evidence="25">
    <location>
        <begin position="362"/>
        <end position="386"/>
    </location>
</feature>
<comment type="catalytic activity">
    <reaction evidence="12">
        <text>L-lysyl-L-alpha-amino acid(out) = L-lysyl-L-alpha-amino acid(in)</text>
        <dbReference type="Rhea" id="RHEA:79387"/>
        <dbReference type="ChEBI" id="CHEBI:229965"/>
    </reaction>
</comment>
<evidence type="ECO:0000256" key="9">
    <source>
        <dbReference type="ARBA" id="ARBA00044878"/>
    </source>
</evidence>
<evidence type="ECO:0000313" key="28">
    <source>
        <dbReference type="Proteomes" id="UP000198882"/>
    </source>
</evidence>
<dbReference type="PANTHER" id="PTHR23512">
    <property type="entry name" value="MAJOR FACILITATOR SUPERFAMILY DOMAIN-CONTAINING PROTEIN 1"/>
    <property type="match status" value="1"/>
</dbReference>
<dbReference type="Pfam" id="PF07690">
    <property type="entry name" value="MFS_1"/>
    <property type="match status" value="1"/>
</dbReference>
<comment type="catalytic activity">
    <reaction evidence="11">
        <text>L-alpha-aminoacyl-L-histidine(out) = L-alpha-aminoacyl-L-histidine(in)</text>
        <dbReference type="Rhea" id="RHEA:79375"/>
        <dbReference type="ChEBI" id="CHEBI:229967"/>
    </reaction>
</comment>
<feature type="transmembrane region" description="Helical" evidence="25">
    <location>
        <begin position="174"/>
        <end position="197"/>
    </location>
</feature>
<reference evidence="28" key="1">
    <citation type="submission" date="2016-10" db="EMBL/GenBank/DDBJ databases">
        <authorList>
            <person name="Varghese N."/>
            <person name="Submissions S."/>
        </authorList>
    </citation>
    <scope>NUCLEOTIDE SEQUENCE [LARGE SCALE GENOMIC DNA]</scope>
    <source>
        <strain evidence="28">B4,CECT 8067,JCM 17497</strain>
    </source>
</reference>
<comment type="catalytic activity">
    <reaction evidence="16">
        <text>L-lysyl-L-lysine(out) = L-lysyl-L-lysine(in)</text>
        <dbReference type="Rhea" id="RHEA:79403"/>
        <dbReference type="ChEBI" id="CHEBI:229956"/>
    </reaction>
</comment>
<comment type="catalytic activity">
    <reaction evidence="19">
        <text>L-alanyl-L-lysine(out) = L-alanyl-L-lysine(in)</text>
        <dbReference type="Rhea" id="RHEA:79415"/>
        <dbReference type="ChEBI" id="CHEBI:192470"/>
    </reaction>
</comment>
<comment type="catalytic activity">
    <reaction evidence="20">
        <text>L-lysyl-glycine(out) = L-lysyl-glycine(in)</text>
        <dbReference type="Rhea" id="RHEA:79407"/>
        <dbReference type="ChEBI" id="CHEBI:191202"/>
    </reaction>
</comment>
<evidence type="ECO:0000256" key="10">
    <source>
        <dbReference type="ARBA" id="ARBA00044881"/>
    </source>
</evidence>
<name>A0A1G8VHG0_9EURY</name>
<accession>A0A1G8VHG0</accession>
<evidence type="ECO:0000256" key="24">
    <source>
        <dbReference type="ARBA" id="ARBA00046376"/>
    </source>
</evidence>
<comment type="similarity">
    <text evidence="2">Belongs to the major facilitator superfamily.</text>
</comment>
<evidence type="ECO:0000256" key="3">
    <source>
        <dbReference type="ARBA" id="ARBA00022448"/>
    </source>
</evidence>
<evidence type="ECO:0000313" key="27">
    <source>
        <dbReference type="EMBL" id="SDJ64590.1"/>
    </source>
</evidence>
<evidence type="ECO:0000256" key="16">
    <source>
        <dbReference type="ARBA" id="ARBA00044900"/>
    </source>
</evidence>
<dbReference type="SUPFAM" id="SSF103473">
    <property type="entry name" value="MFS general substrate transporter"/>
    <property type="match status" value="1"/>
</dbReference>
<dbReference type="STRING" id="1095776.SAMN04515672_1309"/>